<protein>
    <submittedName>
        <fullName evidence="2">Uncharacterized protein</fullName>
    </submittedName>
</protein>
<evidence type="ECO:0000313" key="3">
    <source>
        <dbReference type="Proteomes" id="UP001056336"/>
    </source>
</evidence>
<dbReference type="RefSeq" id="WP_249774143.1">
    <property type="nucleotide sequence ID" value="NZ_CP097332.1"/>
</dbReference>
<dbReference type="Proteomes" id="UP001056336">
    <property type="component" value="Chromosome"/>
</dbReference>
<feature type="compositionally biased region" description="Basic and acidic residues" evidence="1">
    <location>
        <begin position="13"/>
        <end position="29"/>
    </location>
</feature>
<evidence type="ECO:0000256" key="1">
    <source>
        <dbReference type="SAM" id="MobiDB-lite"/>
    </source>
</evidence>
<keyword evidence="3" id="KW-1185">Reference proteome</keyword>
<organism evidence="2 3">
    <name type="scientific">Jatrophihabitans telluris</name>
    <dbReference type="NCBI Taxonomy" id="2038343"/>
    <lineage>
        <taxon>Bacteria</taxon>
        <taxon>Bacillati</taxon>
        <taxon>Actinomycetota</taxon>
        <taxon>Actinomycetes</taxon>
        <taxon>Jatrophihabitantales</taxon>
        <taxon>Jatrophihabitantaceae</taxon>
        <taxon>Jatrophihabitans</taxon>
    </lineage>
</organism>
<sequence length="62" mass="7041">MSVRTSIHRNRRAAHDAPARARERYDTHHPSVRAAAARAGLDVATYLLLRETELRWPHPDSG</sequence>
<evidence type="ECO:0000313" key="2">
    <source>
        <dbReference type="EMBL" id="UQX90247.1"/>
    </source>
</evidence>
<dbReference type="EMBL" id="CP097332">
    <property type="protein sequence ID" value="UQX90247.1"/>
    <property type="molecule type" value="Genomic_DNA"/>
</dbReference>
<feature type="compositionally biased region" description="Basic residues" evidence="1">
    <location>
        <begin position="1"/>
        <end position="12"/>
    </location>
</feature>
<reference evidence="2" key="1">
    <citation type="journal article" date="2018" name="Int. J. Syst. Evol. Microbiol.">
        <title>Jatrophihabitans telluris sp. nov., isolated from sediment soil of lava forest wetlands and the emended description of the genus Jatrophihabitans.</title>
        <authorList>
            <person name="Lee K.C."/>
            <person name="Suh M.K."/>
            <person name="Eom M.K."/>
            <person name="Kim K.K."/>
            <person name="Kim J.S."/>
            <person name="Kim D.S."/>
            <person name="Ko S.H."/>
            <person name="Shin Y.K."/>
            <person name="Lee J.S."/>
        </authorList>
    </citation>
    <scope>NUCLEOTIDE SEQUENCE</scope>
    <source>
        <strain evidence="2">N237</strain>
    </source>
</reference>
<proteinExistence type="predicted"/>
<gene>
    <name evidence="2" type="ORF">M6D93_09665</name>
</gene>
<reference evidence="2" key="2">
    <citation type="submission" date="2022-05" db="EMBL/GenBank/DDBJ databases">
        <authorList>
            <person name="Kim J.-S."/>
            <person name="Lee K."/>
            <person name="Suh M."/>
            <person name="Eom M."/>
            <person name="Kim J.-S."/>
            <person name="Kim D.-S."/>
            <person name="Ko S.-H."/>
            <person name="Shin Y."/>
            <person name="Lee J.-S."/>
        </authorList>
    </citation>
    <scope>NUCLEOTIDE SEQUENCE</scope>
    <source>
        <strain evidence="2">N237</strain>
    </source>
</reference>
<accession>A0ABY4R4I3</accession>
<feature type="region of interest" description="Disordered" evidence="1">
    <location>
        <begin position="1"/>
        <end position="31"/>
    </location>
</feature>
<name>A0ABY4R4I3_9ACTN</name>